<keyword evidence="6" id="KW-1017">Isopeptide bond</keyword>
<comment type="subcellular location">
    <subcellularLocation>
        <location evidence="2">Cytoplasm</location>
        <location evidence="2">Perinuclear region</location>
    </subcellularLocation>
    <subcellularLocation>
        <location evidence="1">Nucleus</location>
    </subcellularLocation>
</comment>
<evidence type="ECO:0000256" key="2">
    <source>
        <dbReference type="ARBA" id="ARBA00004556"/>
    </source>
</evidence>
<evidence type="ECO:0000256" key="17">
    <source>
        <dbReference type="ARBA" id="ARBA00022884"/>
    </source>
</evidence>
<keyword evidence="10" id="KW-0808">Transferase</keyword>
<dbReference type="Proteomes" id="UP000248480">
    <property type="component" value="Unplaced"/>
</dbReference>
<dbReference type="PROSITE" id="PS00108">
    <property type="entry name" value="PROTEIN_KINASE_ST"/>
    <property type="match status" value="1"/>
</dbReference>
<dbReference type="InterPro" id="IPR008271">
    <property type="entry name" value="Ser/Thr_kinase_AS"/>
</dbReference>
<dbReference type="SUPFAM" id="SSF56112">
    <property type="entry name" value="Protein kinase-like (PK-like)"/>
    <property type="match status" value="1"/>
</dbReference>
<evidence type="ECO:0000256" key="19">
    <source>
        <dbReference type="ARBA" id="ARBA00023015"/>
    </source>
</evidence>
<keyword evidence="9" id="KW-0399">Innate immunity</keyword>
<dbReference type="SMART" id="SM00220">
    <property type="entry name" value="S_TKc"/>
    <property type="match status" value="1"/>
</dbReference>
<dbReference type="FunFam" id="3.30.160.20:FF:000045">
    <property type="entry name" value="Eukaryotic translation initiation factor 2-alpha kinase 2"/>
    <property type="match status" value="1"/>
</dbReference>
<dbReference type="FunFam" id="1.10.510.10:FF:000251">
    <property type="entry name" value="eukaryotic translation initiation factor 2-alpha kinase 3"/>
    <property type="match status" value="1"/>
</dbReference>
<dbReference type="GeneID" id="101359071"/>
<keyword evidence="14 33" id="KW-0067">ATP-binding</keyword>
<feature type="binding site" evidence="33">
    <location>
        <position position="352"/>
    </location>
    <ligand>
        <name>ATP</name>
        <dbReference type="ChEBI" id="CHEBI:30616"/>
    </ligand>
</feature>
<keyword evidence="22" id="KW-0804">Transcription</keyword>
<dbReference type="GO" id="GO:0051607">
    <property type="term" value="P:defense response to virus"/>
    <property type="evidence" value="ECO:0007669"/>
    <property type="project" value="UniProtKB-KW"/>
</dbReference>
<evidence type="ECO:0000256" key="20">
    <source>
        <dbReference type="ARBA" id="ARBA00023118"/>
    </source>
</evidence>
<dbReference type="GO" id="GO:0048471">
    <property type="term" value="C:perinuclear region of cytoplasm"/>
    <property type="evidence" value="ECO:0007669"/>
    <property type="project" value="UniProtKB-SubCell"/>
</dbReference>
<feature type="domain" description="DRBM" evidence="36">
    <location>
        <begin position="54"/>
        <end position="122"/>
    </location>
</feature>
<keyword evidence="15" id="KW-0832">Ubl conjugation</keyword>
<feature type="region of interest" description="Disordered" evidence="34">
    <location>
        <begin position="219"/>
        <end position="291"/>
    </location>
</feature>
<evidence type="ECO:0000256" key="11">
    <source>
        <dbReference type="ARBA" id="ARBA00022737"/>
    </source>
</evidence>
<protein>
    <recommendedName>
        <fullName evidence="27">Interferon-induced, double-stranded RNA-activated protein kinase</fullName>
        <ecNumber evidence="3">2.7.10.2</ecNumber>
        <ecNumber evidence="4">2.7.11.1</ecNumber>
    </recommendedName>
    <alternativeName>
        <fullName evidence="30">Eukaryotic translation initiation factor 2-alpha kinase 2</fullName>
    </alternativeName>
    <alternativeName>
        <fullName evidence="31">Interferon-inducible RNA-dependent protein kinase</fullName>
    </alternativeName>
    <alternativeName>
        <fullName evidence="28">Protein kinase RNA-activated</fullName>
    </alternativeName>
    <alternativeName>
        <fullName evidence="29">Tyrosine-protein kinase EIF2AK2</fullName>
    </alternativeName>
</protein>
<evidence type="ECO:0000256" key="30">
    <source>
        <dbReference type="ARBA" id="ARBA00076429"/>
    </source>
</evidence>
<keyword evidence="16" id="KW-0391">Immunity</keyword>
<evidence type="ECO:0000313" key="37">
    <source>
        <dbReference type="Proteomes" id="UP000248480"/>
    </source>
</evidence>
<keyword evidence="23" id="KW-0539">Nucleus</keyword>
<dbReference type="GO" id="GO:0004715">
    <property type="term" value="F:non-membrane spanning protein tyrosine kinase activity"/>
    <property type="evidence" value="ECO:0007669"/>
    <property type="project" value="UniProtKB-EC"/>
</dbReference>
<evidence type="ECO:0000259" key="35">
    <source>
        <dbReference type="PROSITE" id="PS50011"/>
    </source>
</evidence>
<name>A0A2Y9RBD6_TRIMA</name>
<dbReference type="EC" id="2.7.11.1" evidence="4"/>
<evidence type="ECO:0000256" key="4">
    <source>
        <dbReference type="ARBA" id="ARBA00012513"/>
    </source>
</evidence>
<comment type="similarity">
    <text evidence="24">Belongs to the protein kinase superfamily. Ser/Thr protein kinase family. GCN2 subfamily.</text>
</comment>
<keyword evidence="20" id="KW-0051">Antiviral defense</keyword>
<evidence type="ECO:0000256" key="22">
    <source>
        <dbReference type="ARBA" id="ARBA00023163"/>
    </source>
</evidence>
<comment type="catalytic activity">
    <reaction evidence="25">
        <text>L-threonyl-[protein] + ATP = O-phospho-L-threonyl-[protein] + ADP + H(+)</text>
        <dbReference type="Rhea" id="RHEA:46608"/>
        <dbReference type="Rhea" id="RHEA-COMP:11060"/>
        <dbReference type="Rhea" id="RHEA-COMP:11605"/>
        <dbReference type="ChEBI" id="CHEBI:15378"/>
        <dbReference type="ChEBI" id="CHEBI:30013"/>
        <dbReference type="ChEBI" id="CHEBI:30616"/>
        <dbReference type="ChEBI" id="CHEBI:61977"/>
        <dbReference type="ChEBI" id="CHEBI:456216"/>
        <dbReference type="EC" id="2.7.11.1"/>
    </reaction>
</comment>
<evidence type="ECO:0000256" key="33">
    <source>
        <dbReference type="PROSITE-ProRule" id="PRU10141"/>
    </source>
</evidence>
<evidence type="ECO:0000256" key="3">
    <source>
        <dbReference type="ARBA" id="ARBA00011903"/>
    </source>
</evidence>
<evidence type="ECO:0000256" key="14">
    <source>
        <dbReference type="ARBA" id="ARBA00022840"/>
    </source>
</evidence>
<dbReference type="Gene3D" id="3.30.200.20">
    <property type="entry name" value="Phosphorylase Kinase, domain 1"/>
    <property type="match status" value="1"/>
</dbReference>
<proteinExistence type="inferred from homology"/>
<evidence type="ECO:0000256" key="6">
    <source>
        <dbReference type="ARBA" id="ARBA00022499"/>
    </source>
</evidence>
<evidence type="ECO:0000313" key="39">
    <source>
        <dbReference type="RefSeq" id="XP_023591752.1"/>
    </source>
</evidence>
<dbReference type="FunFam" id="3.30.200.20:FF:000536">
    <property type="entry name" value="Eukaryotic translation initiation factor 2-alpha kinase 2"/>
    <property type="match status" value="1"/>
</dbReference>
<feature type="domain" description="Protein kinase" evidence="35">
    <location>
        <begin position="323"/>
        <end position="582"/>
    </location>
</feature>
<feature type="compositionally biased region" description="Low complexity" evidence="34">
    <location>
        <begin position="234"/>
        <end position="254"/>
    </location>
</feature>
<evidence type="ECO:0000256" key="24">
    <source>
        <dbReference type="ARBA" id="ARBA00037982"/>
    </source>
</evidence>
<evidence type="ECO:0000256" key="29">
    <source>
        <dbReference type="ARBA" id="ARBA00076023"/>
    </source>
</evidence>
<evidence type="ECO:0000256" key="9">
    <source>
        <dbReference type="ARBA" id="ARBA00022588"/>
    </source>
</evidence>
<dbReference type="Pfam" id="PF00069">
    <property type="entry name" value="Pkinase"/>
    <property type="match status" value="1"/>
</dbReference>
<dbReference type="InterPro" id="IPR044453">
    <property type="entry name" value="EIF2AK2_DSRM_2"/>
</dbReference>
<evidence type="ECO:0000256" key="7">
    <source>
        <dbReference type="ARBA" id="ARBA00022527"/>
    </source>
</evidence>
<dbReference type="CDD" id="cd19904">
    <property type="entry name" value="DSRM_EIF2AK2_rpt2"/>
    <property type="match status" value="1"/>
</dbReference>
<keyword evidence="13 38" id="KW-0418">Kinase</keyword>
<comment type="catalytic activity">
    <reaction evidence="26">
        <text>L-seryl-[protein] + ATP = O-phospho-L-seryl-[protein] + ADP + H(+)</text>
        <dbReference type="Rhea" id="RHEA:17989"/>
        <dbReference type="Rhea" id="RHEA-COMP:9863"/>
        <dbReference type="Rhea" id="RHEA-COMP:11604"/>
        <dbReference type="ChEBI" id="CHEBI:15378"/>
        <dbReference type="ChEBI" id="CHEBI:29999"/>
        <dbReference type="ChEBI" id="CHEBI:30616"/>
        <dbReference type="ChEBI" id="CHEBI:83421"/>
        <dbReference type="ChEBI" id="CHEBI:456216"/>
        <dbReference type="EC" id="2.7.11.1"/>
    </reaction>
</comment>
<keyword evidence="12 33" id="KW-0547">Nucleotide-binding</keyword>
<dbReference type="InterPro" id="IPR011009">
    <property type="entry name" value="Kinase-like_dom_sf"/>
</dbReference>
<keyword evidence="19" id="KW-0805">Transcription regulation</keyword>
<evidence type="ECO:0000256" key="25">
    <source>
        <dbReference type="ARBA" id="ARBA00047899"/>
    </source>
</evidence>
<evidence type="ECO:0000256" key="16">
    <source>
        <dbReference type="ARBA" id="ARBA00022859"/>
    </source>
</evidence>
<dbReference type="PROSITE" id="PS00107">
    <property type="entry name" value="PROTEIN_KINASE_ATP"/>
    <property type="match status" value="1"/>
</dbReference>
<evidence type="ECO:0000256" key="21">
    <source>
        <dbReference type="ARBA" id="ARBA00023137"/>
    </source>
</evidence>
<keyword evidence="7" id="KW-0723">Serine/threonine-protein kinase</keyword>
<keyword evidence="18" id="KW-0007">Acetylation</keyword>
<evidence type="ECO:0000256" key="15">
    <source>
        <dbReference type="ARBA" id="ARBA00022843"/>
    </source>
</evidence>
<dbReference type="EC" id="2.7.10.2" evidence="3"/>
<dbReference type="PANTHER" id="PTHR11042:SF163">
    <property type="entry name" value="INTERFERON-INDUCED, DOUBLE-STRANDED RNA-ACTIVATED PROTEIN KINASE"/>
    <property type="match status" value="1"/>
</dbReference>
<dbReference type="STRING" id="127582.A0A2Y9RBD6"/>
<evidence type="ECO:0000256" key="31">
    <source>
        <dbReference type="ARBA" id="ARBA00078605"/>
    </source>
</evidence>
<feature type="domain" description="DRBM" evidence="36">
    <location>
        <begin position="145"/>
        <end position="218"/>
    </location>
</feature>
<dbReference type="InterPro" id="IPR000719">
    <property type="entry name" value="Prot_kinase_dom"/>
</dbReference>
<evidence type="ECO:0000256" key="13">
    <source>
        <dbReference type="ARBA" id="ARBA00022777"/>
    </source>
</evidence>
<dbReference type="RefSeq" id="XP_023591747.1">
    <property type="nucleotide sequence ID" value="XM_023735979.1"/>
</dbReference>
<evidence type="ECO:0000256" key="27">
    <source>
        <dbReference type="ARBA" id="ARBA00068989"/>
    </source>
</evidence>
<dbReference type="GO" id="GO:0005634">
    <property type="term" value="C:nucleus"/>
    <property type="evidence" value="ECO:0007669"/>
    <property type="project" value="UniProtKB-SubCell"/>
</dbReference>
<evidence type="ECO:0000256" key="1">
    <source>
        <dbReference type="ARBA" id="ARBA00004123"/>
    </source>
</evidence>
<reference evidence="38 39" key="1">
    <citation type="submission" date="2025-04" db="UniProtKB">
        <authorList>
            <consortium name="RefSeq"/>
        </authorList>
    </citation>
    <scope>IDENTIFICATION</scope>
</reference>
<evidence type="ECO:0000256" key="26">
    <source>
        <dbReference type="ARBA" id="ARBA00048679"/>
    </source>
</evidence>
<dbReference type="PROSITE" id="PS50011">
    <property type="entry name" value="PROTEIN_KINASE_DOM"/>
    <property type="match status" value="1"/>
</dbReference>
<organism evidence="37 38">
    <name type="scientific">Trichechus manatus latirostris</name>
    <name type="common">Florida manatee</name>
    <dbReference type="NCBI Taxonomy" id="127582"/>
    <lineage>
        <taxon>Eukaryota</taxon>
        <taxon>Metazoa</taxon>
        <taxon>Chordata</taxon>
        <taxon>Craniata</taxon>
        <taxon>Vertebrata</taxon>
        <taxon>Euteleostomi</taxon>
        <taxon>Mammalia</taxon>
        <taxon>Eutheria</taxon>
        <taxon>Afrotheria</taxon>
        <taxon>Sirenia</taxon>
        <taxon>Trichechidae</taxon>
        <taxon>Trichechus</taxon>
    </lineage>
</organism>
<dbReference type="GO" id="GO:0004694">
    <property type="term" value="F:eukaryotic translation initiation factor 2alpha kinase activity"/>
    <property type="evidence" value="ECO:0007669"/>
    <property type="project" value="TreeGrafter"/>
</dbReference>
<dbReference type="SMART" id="SM00358">
    <property type="entry name" value="DSRM"/>
    <property type="match status" value="2"/>
</dbReference>
<evidence type="ECO:0000256" key="12">
    <source>
        <dbReference type="ARBA" id="ARBA00022741"/>
    </source>
</evidence>
<evidence type="ECO:0000313" key="38">
    <source>
        <dbReference type="RefSeq" id="XP_023591747.1"/>
    </source>
</evidence>
<keyword evidence="5" id="KW-0963">Cytoplasm</keyword>
<evidence type="ECO:0000256" key="10">
    <source>
        <dbReference type="ARBA" id="ARBA00022679"/>
    </source>
</evidence>
<evidence type="ECO:0000256" key="5">
    <source>
        <dbReference type="ARBA" id="ARBA00022490"/>
    </source>
</evidence>
<dbReference type="SUPFAM" id="SSF54768">
    <property type="entry name" value="dsRNA-binding domain-like"/>
    <property type="match status" value="2"/>
</dbReference>
<sequence length="593" mass="67374">MEEDHKCSFGYFEFEVHSRCSGGDTGYKDLKLRERSKLQMLLEEEMAGGLSQGFFMEELNKYHQKHNVTVKYHELSNTGPPHDLRFTFQVIINDREFPTAEGKTKKKAKNAAAKIALEILDEESKVVSSLSLPTADTSEGLSIKNYIGRVNMYAQKKKLSVNYEQCFVNELRESEVKSSPRFHYTCQIGQKEYGIATGSTKQEAKQRAAKLAYDEIRAEETSAKADPTSSGSYTTASTDSSGISSVTSTSTTESLPENELSASESEQKHNGDSSKDSFSPSMDSPRNSQRKIKINLAPKFDCLEAEEVKNSKYTMNSRFVKDFEEIEPIGTGGYGQVFKAKHRIDKKTYVIKRVKYDNEKVEREVKALASLNHVNIVHYHNCWAGDDYDPEISINKSRSMTKCLFIQMEFCDKGTLEQWIDNRRDKKSDKDLALDLFEQITKGVAYIHSKRLIHRDLKPSNIFLVHTKQVKIGDFGLVTTLKNDEKRTVEKGTLLYMSPEQMSSPEYGNEVDIFTLGLILAELLHVCTTVQETVKIFGKLRKGFFPDVFDPKEKNLLQKLLAKDPKKRLPAPEILKTLNEWKTGPEEKKPNTC</sequence>
<dbReference type="RefSeq" id="XP_023591752.1">
    <property type="nucleotide sequence ID" value="XM_023735984.1"/>
</dbReference>
<keyword evidence="17 32" id="KW-0694">RNA-binding</keyword>
<feature type="compositionally biased region" description="Basic and acidic residues" evidence="34">
    <location>
        <begin position="265"/>
        <end position="275"/>
    </location>
</feature>
<dbReference type="AlphaFoldDB" id="A0A2Y9RBD6"/>
<evidence type="ECO:0000256" key="34">
    <source>
        <dbReference type="SAM" id="MobiDB-lite"/>
    </source>
</evidence>
<keyword evidence="8" id="KW-0597">Phosphoprotein</keyword>
<dbReference type="Pfam" id="PF00035">
    <property type="entry name" value="dsrm"/>
    <property type="match status" value="2"/>
</dbReference>
<gene>
    <name evidence="38 39" type="primary">EIF2AK2</name>
</gene>
<accession>A0A2Y9RBD6</accession>
<dbReference type="InterPro" id="IPR014720">
    <property type="entry name" value="dsRBD_dom"/>
</dbReference>
<dbReference type="InterPro" id="IPR017441">
    <property type="entry name" value="Protein_kinase_ATP_BS"/>
</dbReference>
<dbReference type="GO" id="GO:0005524">
    <property type="term" value="F:ATP binding"/>
    <property type="evidence" value="ECO:0007669"/>
    <property type="project" value="UniProtKB-UniRule"/>
</dbReference>
<evidence type="ECO:0000256" key="32">
    <source>
        <dbReference type="PROSITE-ProRule" id="PRU00266"/>
    </source>
</evidence>
<keyword evidence="21" id="KW-0829">Tyrosine-protein kinase</keyword>
<evidence type="ECO:0000256" key="18">
    <source>
        <dbReference type="ARBA" id="ARBA00022990"/>
    </source>
</evidence>
<dbReference type="Gene3D" id="3.30.160.20">
    <property type="match status" value="2"/>
</dbReference>
<evidence type="ECO:0000259" key="36">
    <source>
        <dbReference type="PROSITE" id="PS50137"/>
    </source>
</evidence>
<dbReference type="GO" id="GO:0045087">
    <property type="term" value="P:innate immune response"/>
    <property type="evidence" value="ECO:0007669"/>
    <property type="project" value="UniProtKB-KW"/>
</dbReference>
<dbReference type="GO" id="GO:0003725">
    <property type="term" value="F:double-stranded RNA binding"/>
    <property type="evidence" value="ECO:0007669"/>
    <property type="project" value="InterPro"/>
</dbReference>
<keyword evidence="37" id="KW-1185">Reference proteome</keyword>
<dbReference type="CTD" id="5610"/>
<dbReference type="PANTHER" id="PTHR11042">
    <property type="entry name" value="EUKARYOTIC TRANSLATION INITIATION FACTOR 2-ALPHA KINASE EIF2-ALPHA KINASE -RELATED"/>
    <property type="match status" value="1"/>
</dbReference>
<dbReference type="InterPro" id="IPR050339">
    <property type="entry name" value="CC_SR_Kinase"/>
</dbReference>
<keyword evidence="11" id="KW-0677">Repeat</keyword>
<dbReference type="Gene3D" id="1.10.510.10">
    <property type="entry name" value="Transferase(Phosphotransferase) domain 1"/>
    <property type="match status" value="1"/>
</dbReference>
<evidence type="ECO:0000256" key="28">
    <source>
        <dbReference type="ARBA" id="ARBA00075411"/>
    </source>
</evidence>
<evidence type="ECO:0000256" key="8">
    <source>
        <dbReference type="ARBA" id="ARBA00022553"/>
    </source>
</evidence>
<evidence type="ECO:0000256" key="23">
    <source>
        <dbReference type="ARBA" id="ARBA00023242"/>
    </source>
</evidence>
<dbReference type="PROSITE" id="PS50137">
    <property type="entry name" value="DS_RBD"/>
    <property type="match status" value="2"/>
</dbReference>